<feature type="compositionally biased region" description="Low complexity" evidence="1">
    <location>
        <begin position="776"/>
        <end position="798"/>
    </location>
</feature>
<feature type="compositionally biased region" description="Polar residues" evidence="1">
    <location>
        <begin position="381"/>
        <end position="394"/>
    </location>
</feature>
<feature type="compositionally biased region" description="Pro residues" evidence="1">
    <location>
        <begin position="1055"/>
        <end position="1066"/>
    </location>
</feature>
<feature type="region of interest" description="Disordered" evidence="1">
    <location>
        <begin position="1103"/>
        <end position="1135"/>
    </location>
</feature>
<dbReference type="CDD" id="cd00821">
    <property type="entry name" value="PH"/>
    <property type="match status" value="1"/>
</dbReference>
<feature type="compositionally biased region" description="Pro residues" evidence="1">
    <location>
        <begin position="524"/>
        <end position="535"/>
    </location>
</feature>
<feature type="region of interest" description="Disordered" evidence="1">
    <location>
        <begin position="636"/>
        <end position="680"/>
    </location>
</feature>
<dbReference type="EMBL" id="JADGJQ010000012">
    <property type="protein sequence ID" value="KAJ3181438.1"/>
    <property type="molecule type" value="Genomic_DNA"/>
</dbReference>
<dbReference type="AlphaFoldDB" id="A0AAD5TQ49"/>
<dbReference type="PANTHER" id="PTHR45691:SF1">
    <property type="entry name" value="FH2 DOMAIN-CONTAINING PROTEIN 1-RELATED"/>
    <property type="match status" value="1"/>
</dbReference>
<feature type="compositionally biased region" description="Low complexity" evidence="1">
    <location>
        <begin position="651"/>
        <end position="661"/>
    </location>
</feature>
<organism evidence="2 3">
    <name type="scientific">Geranomyces variabilis</name>
    <dbReference type="NCBI Taxonomy" id="109894"/>
    <lineage>
        <taxon>Eukaryota</taxon>
        <taxon>Fungi</taxon>
        <taxon>Fungi incertae sedis</taxon>
        <taxon>Chytridiomycota</taxon>
        <taxon>Chytridiomycota incertae sedis</taxon>
        <taxon>Chytridiomycetes</taxon>
        <taxon>Spizellomycetales</taxon>
        <taxon>Powellomycetaceae</taxon>
        <taxon>Geranomyces</taxon>
    </lineage>
</organism>
<feature type="region of interest" description="Disordered" evidence="1">
    <location>
        <begin position="246"/>
        <end position="354"/>
    </location>
</feature>
<dbReference type="InterPro" id="IPR051412">
    <property type="entry name" value="Formin_Homology_Diaphanous_sf"/>
</dbReference>
<evidence type="ECO:0008006" key="4">
    <source>
        <dbReference type="Google" id="ProtNLM"/>
    </source>
</evidence>
<feature type="region of interest" description="Disordered" evidence="1">
    <location>
        <begin position="1012"/>
        <end position="1091"/>
    </location>
</feature>
<feature type="compositionally biased region" description="Pro residues" evidence="1">
    <location>
        <begin position="1076"/>
        <end position="1090"/>
    </location>
</feature>
<feature type="region of interest" description="Disordered" evidence="1">
    <location>
        <begin position="773"/>
        <end position="819"/>
    </location>
</feature>
<feature type="region of interest" description="Disordered" evidence="1">
    <location>
        <begin position="379"/>
        <end position="436"/>
    </location>
</feature>
<evidence type="ECO:0000256" key="1">
    <source>
        <dbReference type="SAM" id="MobiDB-lite"/>
    </source>
</evidence>
<feature type="compositionally biased region" description="Low complexity" evidence="1">
    <location>
        <begin position="1038"/>
        <end position="1054"/>
    </location>
</feature>
<reference evidence="2" key="1">
    <citation type="submission" date="2020-05" db="EMBL/GenBank/DDBJ databases">
        <title>Phylogenomic resolution of chytrid fungi.</title>
        <authorList>
            <person name="Stajich J.E."/>
            <person name="Amses K."/>
            <person name="Simmons R."/>
            <person name="Seto K."/>
            <person name="Myers J."/>
            <person name="Bonds A."/>
            <person name="Quandt C.A."/>
            <person name="Barry K."/>
            <person name="Liu P."/>
            <person name="Grigoriev I."/>
            <person name="Longcore J.E."/>
            <person name="James T.Y."/>
        </authorList>
    </citation>
    <scope>NUCLEOTIDE SEQUENCE</scope>
    <source>
        <strain evidence="2">JEL0379</strain>
    </source>
</reference>
<evidence type="ECO:0000313" key="2">
    <source>
        <dbReference type="EMBL" id="KAJ3181438.1"/>
    </source>
</evidence>
<evidence type="ECO:0000313" key="3">
    <source>
        <dbReference type="Proteomes" id="UP001212152"/>
    </source>
</evidence>
<feature type="compositionally biased region" description="Polar residues" evidence="1">
    <location>
        <begin position="293"/>
        <end position="302"/>
    </location>
</feature>
<proteinExistence type="predicted"/>
<feature type="compositionally biased region" description="Pro residues" evidence="1">
    <location>
        <begin position="461"/>
        <end position="474"/>
    </location>
</feature>
<sequence>MEVPPCSLAKSAALAPPYILDATHSKADSEVRLDRPADIRNNATLSDPSVANSDRTLNNQESREAALDDLAERLTNTAISAALSEISLDNLAERLATESIQRALCELELDRATSLLVSAALAAATEEMLQEEGSTIVDVMADDSTDSIPDPAERFVRRKVSVLLQVPQTTLGRPASSYSLLDAYFDATSEGEEEDDDDLTIVASGNSVRDTLVEPFSPREISAMGIAELQHLLSEVRAVNARIGQHSGLTEEPADRRQSTTSSSTFSDSREAAMGRQEERRRGSGGTFGPQDTAETCEQSEPTDPLDKRDSLKRFSTRTSLRTIIEQIPMPPADRPLTPASAEPPEPPRPGMFRRPSLFPSLEQLRSEQMAWKLARKGSAFSMNSPSDSRSNAPAESARSPPPNVPLPYLPPTSPPPPHAPPPIPTDDIPLSATNGRSNVKALKMLGIIGRPGEDIVLPSPSTPPSHAPPPIPTTPRAITAASDSEEDDTAVGRSDVKALKTLGLFTSPPDDSADISGRFGAASPPPPHPPPPIPSADVPSLSNNNHPTIGRPNAKALMTLGLISSTSDSVLFTIASPPPKDKLPPIPIAAEAADRKASDIISDEDEDEDDKRMSTRTNSKALKLLGIVPAAAVNRPTSDLSVPPLPPVSSPKVVSPTPTSSDEEEERLARRRSTATHRSNAKALKMLGIISRTDANRGFAANEKAMKLLGLQDDAGASAVTTNEERKRFSTLNRNSSVRSFNGLGEVNGTFKPDRGSLQSYQELVHSPAELRRIPSSGSHSSTAASTSSSRPGSTTSEPTVSFRQSAMPTLSSRASMNTLKRKSMQLVTAAMPTFSSMPPSPATKLSPNQILHSGGVQITKNPPGSLFRTWKRRHCVLTRGFLYIYAASAAPELSNIGNTHNPGRPLDVIYVGVGTEFKCMSAENVGRRCILGFTVRSGGARTLYLAADDIVWKTVLDRLNAELKAPPRIPTLPRSTISLTLPMPPITPSFTEKSPTLPLPPIVSSFVEKSPMSPKFPMSPEAIMSPRTPMSPKALQTIRSSTPTPSSGTGAPATPPPSPPPPQPIRKRISDAPPATPPPTSPLPPVPFPAALHRLSQQSRGELFRRPSVASSIASSTSGSVVGTGAGPHHRLRHDTLGSAISLLDELLAKERRSSVLREDGVSM</sequence>
<name>A0AAD5TQ49_9FUNG</name>
<dbReference type="InterPro" id="IPR011993">
    <property type="entry name" value="PH-like_dom_sf"/>
</dbReference>
<feature type="compositionally biased region" description="Pro residues" evidence="1">
    <location>
        <begin position="400"/>
        <end position="425"/>
    </location>
</feature>
<dbReference type="Gene3D" id="2.30.29.30">
    <property type="entry name" value="Pleckstrin-homology domain (PH domain)/Phosphotyrosine-binding domain (PTB)"/>
    <property type="match status" value="1"/>
</dbReference>
<dbReference type="PANTHER" id="PTHR45691">
    <property type="entry name" value="PROTEIN DIAPHANOUS"/>
    <property type="match status" value="1"/>
</dbReference>
<feature type="region of interest" description="Disordered" evidence="1">
    <location>
        <begin position="576"/>
        <end position="618"/>
    </location>
</feature>
<comment type="caution">
    <text evidence="2">The sequence shown here is derived from an EMBL/GenBank/DDBJ whole genome shotgun (WGS) entry which is preliminary data.</text>
</comment>
<feature type="compositionally biased region" description="Low complexity" evidence="1">
    <location>
        <begin position="1012"/>
        <end position="1022"/>
    </location>
</feature>
<dbReference type="SUPFAM" id="SSF50729">
    <property type="entry name" value="PH domain-like"/>
    <property type="match status" value="1"/>
</dbReference>
<dbReference type="GO" id="GO:0005884">
    <property type="term" value="C:actin filament"/>
    <property type="evidence" value="ECO:0007669"/>
    <property type="project" value="TreeGrafter"/>
</dbReference>
<feature type="compositionally biased region" description="Polar residues" evidence="1">
    <location>
        <begin position="799"/>
        <end position="819"/>
    </location>
</feature>
<feature type="compositionally biased region" description="Basic and acidic residues" evidence="1">
    <location>
        <begin position="268"/>
        <end position="282"/>
    </location>
</feature>
<feature type="compositionally biased region" description="Low complexity" evidence="1">
    <location>
        <begin position="1110"/>
        <end position="1125"/>
    </location>
</feature>
<protein>
    <recommendedName>
        <fullName evidence="4">PH domain-containing protein</fullName>
    </recommendedName>
</protein>
<dbReference type="Proteomes" id="UP001212152">
    <property type="component" value="Unassembled WGS sequence"/>
</dbReference>
<gene>
    <name evidence="2" type="ORF">HDU87_001046</name>
</gene>
<accession>A0AAD5TQ49</accession>
<keyword evidence="3" id="KW-1185">Reference proteome</keyword>
<feature type="region of interest" description="Disordered" evidence="1">
    <location>
        <begin position="452"/>
        <end position="553"/>
    </location>
</feature>
<dbReference type="GO" id="GO:0030041">
    <property type="term" value="P:actin filament polymerization"/>
    <property type="evidence" value="ECO:0007669"/>
    <property type="project" value="TreeGrafter"/>
</dbReference>